<proteinExistence type="predicted"/>
<organism evidence="2 3">
    <name type="scientific">Pseudovibrio ascidiaceicola</name>
    <dbReference type="NCBI Taxonomy" id="285279"/>
    <lineage>
        <taxon>Bacteria</taxon>
        <taxon>Pseudomonadati</taxon>
        <taxon>Pseudomonadota</taxon>
        <taxon>Alphaproteobacteria</taxon>
        <taxon>Hyphomicrobiales</taxon>
        <taxon>Stappiaceae</taxon>
        <taxon>Pseudovibrio</taxon>
    </lineage>
</organism>
<protein>
    <submittedName>
        <fullName evidence="2">Uncharacterized protein</fullName>
    </submittedName>
</protein>
<feature type="transmembrane region" description="Helical" evidence="1">
    <location>
        <begin position="20"/>
        <end position="40"/>
    </location>
</feature>
<evidence type="ECO:0000256" key="1">
    <source>
        <dbReference type="SAM" id="Phobius"/>
    </source>
</evidence>
<sequence>MPNDGLDEKITSAREYLVNYLNIVAAGALVTGFVATFVEIVKSDATNLLSSFAAILLGISLSFISHGLGQLILWFAREDQRARIRDHELEAQARMDETIASQEDA</sequence>
<evidence type="ECO:0000313" key="2">
    <source>
        <dbReference type="EMBL" id="SFJ89364.1"/>
    </source>
</evidence>
<keyword evidence="1" id="KW-0812">Transmembrane</keyword>
<accession>A0A1I3V112</accession>
<keyword evidence="3" id="KW-1185">Reference proteome</keyword>
<reference evidence="2 3" key="1">
    <citation type="submission" date="2016-10" db="EMBL/GenBank/DDBJ databases">
        <authorList>
            <person name="Varghese N."/>
            <person name="Submissions S."/>
        </authorList>
    </citation>
    <scope>NUCLEOTIDE SEQUENCE [LARGE SCALE GENOMIC DNA]</scope>
    <source>
        <strain evidence="2 3">DSM 16392</strain>
    </source>
</reference>
<evidence type="ECO:0000313" key="3">
    <source>
        <dbReference type="Proteomes" id="UP000199598"/>
    </source>
</evidence>
<feature type="transmembrane region" description="Helical" evidence="1">
    <location>
        <begin position="52"/>
        <end position="76"/>
    </location>
</feature>
<dbReference type="Proteomes" id="UP000199598">
    <property type="component" value="Unassembled WGS sequence"/>
</dbReference>
<keyword evidence="1" id="KW-0472">Membrane</keyword>
<gene>
    <name evidence="2" type="ORF">SAMN04488518_101159</name>
</gene>
<dbReference type="EMBL" id="FOSK01000001">
    <property type="protein sequence ID" value="SFJ89364.1"/>
    <property type="molecule type" value="Genomic_DNA"/>
</dbReference>
<comment type="caution">
    <text evidence="2">The sequence shown here is derived from an EMBL/GenBank/DDBJ whole genome shotgun (WGS) entry which is preliminary data.</text>
</comment>
<name>A0A1I3V112_9HYPH</name>
<keyword evidence="1" id="KW-1133">Transmembrane helix</keyword>